<feature type="compositionally biased region" description="Basic and acidic residues" evidence="8">
    <location>
        <begin position="222"/>
        <end position="232"/>
    </location>
</feature>
<dbReference type="PANTHER" id="PTHR39560:SF1">
    <property type="entry name" value="PROTEIN ADENYLYLTRANSFERASE FIC-RELATED"/>
    <property type="match status" value="1"/>
</dbReference>
<evidence type="ECO:0000256" key="7">
    <source>
        <dbReference type="ARBA" id="ARBA00048696"/>
    </source>
</evidence>
<gene>
    <name evidence="10" type="ORF">CRD59_07400</name>
</gene>
<evidence type="ECO:0000256" key="6">
    <source>
        <dbReference type="ARBA" id="ARBA00047939"/>
    </source>
</evidence>
<dbReference type="EMBL" id="PDCH01000024">
    <property type="protein sequence ID" value="RBP98754.1"/>
    <property type="molecule type" value="Genomic_DNA"/>
</dbReference>
<evidence type="ECO:0000313" key="10">
    <source>
        <dbReference type="EMBL" id="RBP98754.1"/>
    </source>
</evidence>
<organism evidence="10 11">
    <name type="scientific">Bifidobacterium xylocopae</name>
    <dbReference type="NCBI Taxonomy" id="2493119"/>
    <lineage>
        <taxon>Bacteria</taxon>
        <taxon>Bacillati</taxon>
        <taxon>Actinomycetota</taxon>
        <taxon>Actinomycetes</taxon>
        <taxon>Bifidobacteriales</taxon>
        <taxon>Bifidobacteriaceae</taxon>
        <taxon>Bifidobacterium</taxon>
    </lineage>
</organism>
<dbReference type="PROSITE" id="PS51459">
    <property type="entry name" value="FIDO"/>
    <property type="match status" value="1"/>
</dbReference>
<evidence type="ECO:0000256" key="5">
    <source>
        <dbReference type="ARBA" id="ARBA00034531"/>
    </source>
</evidence>
<comment type="catalytic activity">
    <reaction evidence="7">
        <text>L-tyrosyl-[protein] + ATP = O-(5'-adenylyl)-L-tyrosyl-[protein] + diphosphate</text>
        <dbReference type="Rhea" id="RHEA:54288"/>
        <dbReference type="Rhea" id="RHEA-COMP:10136"/>
        <dbReference type="Rhea" id="RHEA-COMP:13846"/>
        <dbReference type="ChEBI" id="CHEBI:30616"/>
        <dbReference type="ChEBI" id="CHEBI:33019"/>
        <dbReference type="ChEBI" id="CHEBI:46858"/>
        <dbReference type="ChEBI" id="CHEBI:83624"/>
        <dbReference type="EC" id="2.7.7.108"/>
    </reaction>
</comment>
<reference evidence="10 11" key="1">
    <citation type="submission" date="2017-10" db="EMBL/GenBank/DDBJ databases">
        <title>Bifidobacterium xylocopum sp. nov. and Bifidobacterium aemilianum sp. nov., from the carpenter bee (Xylocopa violacea) digestive tract.</title>
        <authorList>
            <person name="Alberoni D."/>
            <person name="Baffoni L."/>
            <person name="Di Gioia D."/>
            <person name="Gaggia F."/>
            <person name="Biavati B."/>
        </authorList>
    </citation>
    <scope>NUCLEOTIDE SEQUENCE [LARGE SCALE GENOMIC DNA]</scope>
    <source>
        <strain evidence="10 11">XV2</strain>
    </source>
</reference>
<dbReference type="Gene3D" id="1.10.3290.10">
    <property type="entry name" value="Fido-like domain"/>
    <property type="match status" value="1"/>
</dbReference>
<accession>A0A366KAM3</accession>
<dbReference type="OrthoDB" id="9813719at2"/>
<dbReference type="InterPro" id="IPR036597">
    <property type="entry name" value="Fido-like_dom_sf"/>
</dbReference>
<evidence type="ECO:0000313" key="11">
    <source>
        <dbReference type="Proteomes" id="UP000252345"/>
    </source>
</evidence>
<name>A0A366KAM3_9BIFI</name>
<evidence type="ECO:0000256" key="2">
    <source>
        <dbReference type="ARBA" id="ARBA00022695"/>
    </source>
</evidence>
<dbReference type="EC" id="2.7.7.108" evidence="5"/>
<evidence type="ECO:0000256" key="3">
    <source>
        <dbReference type="ARBA" id="ARBA00022741"/>
    </source>
</evidence>
<comment type="caution">
    <text evidence="10">The sequence shown here is derived from an EMBL/GenBank/DDBJ whole genome shotgun (WGS) entry which is preliminary data.</text>
</comment>
<dbReference type="AlphaFoldDB" id="A0A366KAM3"/>
<dbReference type="RefSeq" id="WP_113854049.1">
    <property type="nucleotide sequence ID" value="NZ_PDCH01000024.1"/>
</dbReference>
<protein>
    <recommendedName>
        <fullName evidence="5">protein adenylyltransferase</fullName>
        <ecNumber evidence="5">2.7.7.108</ecNumber>
    </recommendedName>
</protein>
<dbReference type="Pfam" id="PF02661">
    <property type="entry name" value="Fic"/>
    <property type="match status" value="1"/>
</dbReference>
<keyword evidence="3" id="KW-0547">Nucleotide-binding</keyword>
<proteinExistence type="predicted"/>
<dbReference type="GO" id="GO:0070733">
    <property type="term" value="F:AMPylase activity"/>
    <property type="evidence" value="ECO:0007669"/>
    <property type="project" value="UniProtKB-EC"/>
</dbReference>
<feature type="compositionally biased region" description="Gly residues" evidence="8">
    <location>
        <begin position="234"/>
        <end position="243"/>
    </location>
</feature>
<evidence type="ECO:0000259" key="9">
    <source>
        <dbReference type="PROSITE" id="PS51459"/>
    </source>
</evidence>
<keyword evidence="1" id="KW-0808">Transferase</keyword>
<keyword evidence="4" id="KW-0067">ATP-binding</keyword>
<evidence type="ECO:0000256" key="1">
    <source>
        <dbReference type="ARBA" id="ARBA00022679"/>
    </source>
</evidence>
<comment type="catalytic activity">
    <reaction evidence="6">
        <text>L-threonyl-[protein] + ATP = 3-O-(5'-adenylyl)-L-threonyl-[protein] + diphosphate</text>
        <dbReference type="Rhea" id="RHEA:54292"/>
        <dbReference type="Rhea" id="RHEA-COMP:11060"/>
        <dbReference type="Rhea" id="RHEA-COMP:13847"/>
        <dbReference type="ChEBI" id="CHEBI:30013"/>
        <dbReference type="ChEBI" id="CHEBI:30616"/>
        <dbReference type="ChEBI" id="CHEBI:33019"/>
        <dbReference type="ChEBI" id="CHEBI:138113"/>
        <dbReference type="EC" id="2.7.7.108"/>
    </reaction>
</comment>
<evidence type="ECO:0000256" key="8">
    <source>
        <dbReference type="SAM" id="MobiDB-lite"/>
    </source>
</evidence>
<dbReference type="Proteomes" id="UP000252345">
    <property type="component" value="Unassembled WGS sequence"/>
</dbReference>
<dbReference type="PANTHER" id="PTHR39560">
    <property type="entry name" value="PROTEIN ADENYLYLTRANSFERASE FIC-RELATED"/>
    <property type="match status" value="1"/>
</dbReference>
<feature type="region of interest" description="Disordered" evidence="8">
    <location>
        <begin position="213"/>
        <end position="243"/>
    </location>
</feature>
<dbReference type="SUPFAM" id="SSF140931">
    <property type="entry name" value="Fic-like"/>
    <property type="match status" value="1"/>
</dbReference>
<dbReference type="InterPro" id="IPR003812">
    <property type="entry name" value="Fido"/>
</dbReference>
<keyword evidence="11" id="KW-1185">Reference proteome</keyword>
<dbReference type="GO" id="GO:0005524">
    <property type="term" value="F:ATP binding"/>
    <property type="evidence" value="ECO:0007669"/>
    <property type="project" value="UniProtKB-KW"/>
</dbReference>
<keyword evidence="2" id="KW-0548">Nucleotidyltransferase</keyword>
<sequence>MTVEDPYLIPGTDVLRNLVGATDRAMLDAAESDLVLARLTQFWQDPPEAAGTVEQMQEIHGFLFQDVYDWAGELRTINISKSGLFQPVEYFPQAISYAENTLLEDNMLKGLDKSSFVSRLSLHFDDFNTLHPFREGNGRTQRVFWSLVAHDAGWQIDWTQISKAENIKASRAAMLHGDRGPLEKMFGRVTVSREALAEGERIDRLVGASHARRSSRVNLQVPHREAARKEGRSNGPGGLSRYE</sequence>
<evidence type="ECO:0000256" key="4">
    <source>
        <dbReference type="ARBA" id="ARBA00022840"/>
    </source>
</evidence>
<feature type="domain" description="Fido" evidence="9">
    <location>
        <begin position="51"/>
        <end position="192"/>
    </location>
</feature>
<dbReference type="GO" id="GO:0051302">
    <property type="term" value="P:regulation of cell division"/>
    <property type="evidence" value="ECO:0007669"/>
    <property type="project" value="TreeGrafter"/>
</dbReference>